<evidence type="ECO:0000259" key="3">
    <source>
        <dbReference type="Pfam" id="PF02517"/>
    </source>
</evidence>
<sequence>MIYRGFFSQYFFKKDQKWLKVIVRSTIFGSLHVVYPIEFSTYFTLGAIFYLAYVHRGNIVDLIAVPLLNNSLLV</sequence>
<proteinExistence type="inferred from homology"/>
<dbReference type="GO" id="GO:0080120">
    <property type="term" value="P:CAAX-box protein maturation"/>
    <property type="evidence" value="ECO:0007669"/>
    <property type="project" value="UniProtKB-ARBA"/>
</dbReference>
<reference evidence="4" key="1">
    <citation type="journal article" date="2014" name="Int. J. Syst. Evol. Microbiol.">
        <title>Complete genome sequence of Corynebacterium casei LMG S-19264T (=DSM 44701T), isolated from a smear-ripened cheese.</title>
        <authorList>
            <consortium name="US DOE Joint Genome Institute (JGI-PGF)"/>
            <person name="Walter F."/>
            <person name="Albersmeier A."/>
            <person name="Kalinowski J."/>
            <person name="Ruckert C."/>
        </authorList>
    </citation>
    <scope>NUCLEOTIDE SEQUENCE</scope>
    <source>
        <strain evidence="4">CGMCC 1.15533</strain>
    </source>
</reference>
<dbReference type="RefSeq" id="WP_188595278.1">
    <property type="nucleotide sequence ID" value="NZ_BMJN01000009.1"/>
</dbReference>
<feature type="domain" description="CAAX prenyl protease 2/Lysostaphin resistance protein A-like" evidence="3">
    <location>
        <begin position="1"/>
        <end position="71"/>
    </location>
</feature>
<keyword evidence="2" id="KW-1133">Transmembrane helix</keyword>
<organism evidence="4 5">
    <name type="scientific">Streptococcus himalayensis</name>
    <dbReference type="NCBI Taxonomy" id="1888195"/>
    <lineage>
        <taxon>Bacteria</taxon>
        <taxon>Bacillati</taxon>
        <taxon>Bacillota</taxon>
        <taxon>Bacilli</taxon>
        <taxon>Lactobacillales</taxon>
        <taxon>Streptococcaceae</taxon>
        <taxon>Streptococcus</taxon>
    </lineage>
</organism>
<evidence type="ECO:0000313" key="5">
    <source>
        <dbReference type="Proteomes" id="UP000660801"/>
    </source>
</evidence>
<feature type="transmembrane region" description="Helical" evidence="2">
    <location>
        <begin position="21"/>
        <end position="53"/>
    </location>
</feature>
<comment type="caution">
    <text evidence="4">The sequence shown here is derived from an EMBL/GenBank/DDBJ whole genome shotgun (WGS) entry which is preliminary data.</text>
</comment>
<accession>A0A917A5W8</accession>
<comment type="similarity">
    <text evidence="1">Belongs to the UPF0177 family.</text>
</comment>
<dbReference type="Pfam" id="PF02517">
    <property type="entry name" value="Rce1-like"/>
    <property type="match status" value="1"/>
</dbReference>
<keyword evidence="2" id="KW-0812">Transmembrane</keyword>
<reference evidence="4" key="2">
    <citation type="submission" date="2020-09" db="EMBL/GenBank/DDBJ databases">
        <authorList>
            <person name="Sun Q."/>
            <person name="Zhou Y."/>
        </authorList>
    </citation>
    <scope>NUCLEOTIDE SEQUENCE</scope>
    <source>
        <strain evidence="4">CGMCC 1.15533</strain>
    </source>
</reference>
<dbReference type="Proteomes" id="UP000660801">
    <property type="component" value="Unassembled WGS sequence"/>
</dbReference>
<keyword evidence="5" id="KW-1185">Reference proteome</keyword>
<dbReference type="AlphaFoldDB" id="A0A917A5W8"/>
<protein>
    <recommendedName>
        <fullName evidence="3">CAAX prenyl protease 2/Lysostaphin resistance protein A-like domain-containing protein</fullName>
    </recommendedName>
</protein>
<dbReference type="InterPro" id="IPR003675">
    <property type="entry name" value="Rce1/LyrA-like_dom"/>
</dbReference>
<evidence type="ECO:0000256" key="2">
    <source>
        <dbReference type="SAM" id="Phobius"/>
    </source>
</evidence>
<name>A0A917A5W8_9STRE</name>
<dbReference type="EMBL" id="BMJN01000009">
    <property type="protein sequence ID" value="GGE29083.1"/>
    <property type="molecule type" value="Genomic_DNA"/>
</dbReference>
<keyword evidence="2" id="KW-0472">Membrane</keyword>
<evidence type="ECO:0000313" key="4">
    <source>
        <dbReference type="EMBL" id="GGE29083.1"/>
    </source>
</evidence>
<gene>
    <name evidence="4" type="ORF">GCM10011510_07960</name>
</gene>
<evidence type="ECO:0000256" key="1">
    <source>
        <dbReference type="ARBA" id="ARBA00009067"/>
    </source>
</evidence>
<dbReference type="GO" id="GO:0004175">
    <property type="term" value="F:endopeptidase activity"/>
    <property type="evidence" value="ECO:0007669"/>
    <property type="project" value="UniProtKB-ARBA"/>
</dbReference>